<dbReference type="Proteomes" id="UP000760860">
    <property type="component" value="Unassembled WGS sequence"/>
</dbReference>
<proteinExistence type="predicted"/>
<dbReference type="AlphaFoldDB" id="A0A8T1H1D8"/>
<dbReference type="EMBL" id="RCML01002149">
    <property type="protein sequence ID" value="KAG2958827.1"/>
    <property type="molecule type" value="Genomic_DNA"/>
</dbReference>
<feature type="region of interest" description="Disordered" evidence="1">
    <location>
        <begin position="104"/>
        <end position="124"/>
    </location>
</feature>
<gene>
    <name evidence="2" type="ORF">PC117_g13109</name>
    <name evidence="3" type="ORF">PC118_g23328</name>
    <name evidence="4" type="ORF">PC129_g22981</name>
</gene>
<evidence type="ECO:0000313" key="3">
    <source>
        <dbReference type="EMBL" id="KAG2958827.1"/>
    </source>
</evidence>
<sequence length="124" mass="13686">MVTLSYCMRQGPELCCHGLVKAAVQLGMHVCRKTRGVSEELFLCGRSGPRSCSCGRVAASTRSPCRVPLVSRLSNRSRLHRLQAPRRMPHRPLALGKGLLQHGQAWSPAPQSRRQCGWVGATQR</sequence>
<dbReference type="EMBL" id="RCMK01000376">
    <property type="protein sequence ID" value="KAG2932593.1"/>
    <property type="molecule type" value="Genomic_DNA"/>
</dbReference>
<organism evidence="4 5">
    <name type="scientific">Phytophthora cactorum</name>
    <dbReference type="NCBI Taxonomy" id="29920"/>
    <lineage>
        <taxon>Eukaryota</taxon>
        <taxon>Sar</taxon>
        <taxon>Stramenopiles</taxon>
        <taxon>Oomycota</taxon>
        <taxon>Peronosporomycetes</taxon>
        <taxon>Peronosporales</taxon>
        <taxon>Peronosporaceae</taxon>
        <taxon>Phytophthora</taxon>
    </lineage>
</organism>
<protein>
    <submittedName>
        <fullName evidence="4">Uncharacterized protein</fullName>
    </submittedName>
</protein>
<comment type="caution">
    <text evidence="4">The sequence shown here is derived from an EMBL/GenBank/DDBJ whole genome shotgun (WGS) entry which is preliminary data.</text>
</comment>
<dbReference type="EMBL" id="RCMV01002357">
    <property type="protein sequence ID" value="KAG3203216.1"/>
    <property type="molecule type" value="Genomic_DNA"/>
</dbReference>
<dbReference type="Proteomes" id="UP000697107">
    <property type="component" value="Unassembled WGS sequence"/>
</dbReference>
<name>A0A8T1H1D8_9STRA</name>
<evidence type="ECO:0000313" key="4">
    <source>
        <dbReference type="EMBL" id="KAG3203216.1"/>
    </source>
</evidence>
<accession>A0A8T1H1D8</accession>
<evidence type="ECO:0000256" key="1">
    <source>
        <dbReference type="SAM" id="MobiDB-lite"/>
    </source>
</evidence>
<evidence type="ECO:0000313" key="2">
    <source>
        <dbReference type="EMBL" id="KAG2932593.1"/>
    </source>
</evidence>
<reference evidence="4" key="1">
    <citation type="submission" date="2018-05" db="EMBL/GenBank/DDBJ databases">
        <title>Effector identification in a new, highly contiguous assembly of the strawberry crown rot pathogen Phytophthora cactorum.</title>
        <authorList>
            <person name="Armitage A.D."/>
            <person name="Nellist C.F."/>
            <person name="Bates H."/>
            <person name="Vickerstaff R.J."/>
            <person name="Harrison R.J."/>
        </authorList>
    </citation>
    <scope>NUCLEOTIDE SEQUENCE</scope>
    <source>
        <strain evidence="2">4040</strain>
        <strain evidence="3">P415</strain>
        <strain evidence="4">P421</strain>
    </source>
</reference>
<dbReference type="Proteomes" id="UP000736787">
    <property type="component" value="Unassembled WGS sequence"/>
</dbReference>
<evidence type="ECO:0000313" key="5">
    <source>
        <dbReference type="Proteomes" id="UP000760860"/>
    </source>
</evidence>